<keyword evidence="5 7" id="KW-0472">Membrane</keyword>
<feature type="transmembrane region" description="Helical" evidence="7">
    <location>
        <begin position="111"/>
        <end position="139"/>
    </location>
</feature>
<dbReference type="InterPro" id="IPR047218">
    <property type="entry name" value="YocR/YhdH-like"/>
</dbReference>
<dbReference type="PANTHER" id="PTHR42948:SF1">
    <property type="entry name" value="TRANSPORTER"/>
    <property type="match status" value="1"/>
</dbReference>
<sequence>MENNSLTRPLGGLGQVAASSSAASPQWSGRMAFVLAATGSAVGLGNIWKFPYITGEHGGAAFVLVYLACILVIGIPLLMAEVMIGRRGRHNPPHAMAALAGEAGASPRWRWLGWVGVLTGFLLLSFYVVVAGWAVAYIFDTGAGSFNTATGEQVGAHFGALLGSPLTLIFWGSLVLALTLGIVALGVRQGLERAVNLMMPGLFLLLLVLVGYSMTTGHFMQGLAFLFNPDFGKLSGNSVLVALGHAFFTLSLAGGGMMTYGAYLPGKVSIAKTALTIGLLDTLVALLAGMVIFPLVFANGLEPGAGPGLLFVTLPIAFGQMPLGALFGALFFVMLSVAALTSAISLIEPAVAWLTGRYRISRARACLGSGVLMWLLSLGTVFSFNLWEQHTLFGKTFFGGLDYLTSSWIMPLSGLFIALFAGWVMSRTATEQELGRGPGYRLWRFTIRYLSPVFIVLMFLNAIGVFG</sequence>
<proteinExistence type="inferred from homology"/>
<feature type="transmembrane region" description="Helical" evidence="7">
    <location>
        <begin position="317"/>
        <end position="344"/>
    </location>
</feature>
<keyword evidence="3 6" id="KW-0812">Transmembrane</keyword>
<evidence type="ECO:0000313" key="8">
    <source>
        <dbReference type="EMBL" id="ATG74922.1"/>
    </source>
</evidence>
<dbReference type="PANTHER" id="PTHR42948">
    <property type="entry name" value="TRANSPORTER"/>
    <property type="match status" value="1"/>
</dbReference>
<accession>A0A291HS33</accession>
<dbReference type="EMBL" id="CP012621">
    <property type="protein sequence ID" value="ATG74922.1"/>
    <property type="molecule type" value="Genomic_DNA"/>
</dbReference>
<dbReference type="AlphaFoldDB" id="A0A291HS33"/>
<dbReference type="Proteomes" id="UP000217763">
    <property type="component" value="Chromosome"/>
</dbReference>
<feature type="transmembrane region" description="Helical" evidence="7">
    <location>
        <begin position="365"/>
        <end position="387"/>
    </location>
</feature>
<evidence type="ECO:0000313" key="9">
    <source>
        <dbReference type="Proteomes" id="UP000217763"/>
    </source>
</evidence>
<evidence type="ECO:0000256" key="2">
    <source>
        <dbReference type="ARBA" id="ARBA00022448"/>
    </source>
</evidence>
<dbReference type="InterPro" id="IPR037272">
    <property type="entry name" value="SNS_sf"/>
</dbReference>
<feature type="transmembrane region" description="Helical" evidence="7">
    <location>
        <begin position="168"/>
        <end position="187"/>
    </location>
</feature>
<feature type="transmembrane region" description="Helical" evidence="7">
    <location>
        <begin position="275"/>
        <end position="297"/>
    </location>
</feature>
<feature type="transmembrane region" description="Helical" evidence="7">
    <location>
        <begin position="31"/>
        <end position="48"/>
    </location>
</feature>
<dbReference type="PROSITE" id="PS00610">
    <property type="entry name" value="NA_NEUROTRAN_SYMP_1"/>
    <property type="match status" value="1"/>
</dbReference>
<dbReference type="SUPFAM" id="SSF161070">
    <property type="entry name" value="SNF-like"/>
    <property type="match status" value="1"/>
</dbReference>
<reference evidence="9" key="1">
    <citation type="submission" date="2015-09" db="EMBL/GenBank/DDBJ databases">
        <authorList>
            <person name="Shao Z."/>
            <person name="Wang L."/>
        </authorList>
    </citation>
    <scope>NUCLEOTIDE SEQUENCE [LARGE SCALE GENOMIC DNA]</scope>
    <source>
        <strain evidence="9">F13-1</strain>
    </source>
</reference>
<dbReference type="PROSITE" id="PS50267">
    <property type="entry name" value="NA_NEUROTRAN_SYMP_3"/>
    <property type="match status" value="1"/>
</dbReference>
<evidence type="ECO:0000256" key="1">
    <source>
        <dbReference type="ARBA" id="ARBA00004141"/>
    </source>
</evidence>
<evidence type="ECO:0000256" key="3">
    <source>
        <dbReference type="ARBA" id="ARBA00022692"/>
    </source>
</evidence>
<evidence type="ECO:0000256" key="4">
    <source>
        <dbReference type="ARBA" id="ARBA00022989"/>
    </source>
</evidence>
<name>A0A291HS33_9GAMM</name>
<dbReference type="CDD" id="cd10336">
    <property type="entry name" value="SLC6sbd_Tyt1-Like"/>
    <property type="match status" value="1"/>
</dbReference>
<keyword evidence="9" id="KW-1185">Reference proteome</keyword>
<dbReference type="PRINTS" id="PR00176">
    <property type="entry name" value="NANEUSMPORT"/>
</dbReference>
<keyword evidence="4 7" id="KW-1133">Transmembrane helix</keyword>
<feature type="transmembrane region" description="Helical" evidence="7">
    <location>
        <begin position="447"/>
        <end position="466"/>
    </location>
</feature>
<feature type="transmembrane region" description="Helical" evidence="7">
    <location>
        <begin position="60"/>
        <end position="80"/>
    </location>
</feature>
<dbReference type="Pfam" id="PF00209">
    <property type="entry name" value="SNF"/>
    <property type="match status" value="2"/>
</dbReference>
<evidence type="ECO:0000256" key="5">
    <source>
        <dbReference type="ARBA" id="ARBA00023136"/>
    </source>
</evidence>
<gene>
    <name evidence="8" type="ORF">AN401_14515</name>
</gene>
<dbReference type="NCBIfam" id="NF037979">
    <property type="entry name" value="Na_transp"/>
    <property type="match status" value="1"/>
</dbReference>
<feature type="transmembrane region" description="Helical" evidence="7">
    <location>
        <begin position="199"/>
        <end position="220"/>
    </location>
</feature>
<evidence type="ECO:0000256" key="7">
    <source>
        <dbReference type="SAM" id="Phobius"/>
    </source>
</evidence>
<protein>
    <recommendedName>
        <fullName evidence="6">Transporter</fullName>
    </recommendedName>
</protein>
<dbReference type="KEGG" id="zdf:AN401_14515"/>
<keyword evidence="6" id="KW-0769">Symport</keyword>
<feature type="transmembrane region" description="Helical" evidence="7">
    <location>
        <begin position="407"/>
        <end position="426"/>
    </location>
</feature>
<dbReference type="GO" id="GO:0016020">
    <property type="term" value="C:membrane"/>
    <property type="evidence" value="ECO:0007669"/>
    <property type="project" value="UniProtKB-SubCell"/>
</dbReference>
<comment type="similarity">
    <text evidence="6">Belongs to the sodium:neurotransmitter symporter (SNF) (TC 2.A.22) family.</text>
</comment>
<feature type="transmembrane region" description="Helical" evidence="7">
    <location>
        <begin position="240"/>
        <end position="263"/>
    </location>
</feature>
<dbReference type="InterPro" id="IPR000175">
    <property type="entry name" value="Na/ntran_symport"/>
</dbReference>
<dbReference type="GO" id="GO:0015293">
    <property type="term" value="F:symporter activity"/>
    <property type="evidence" value="ECO:0007669"/>
    <property type="project" value="UniProtKB-KW"/>
</dbReference>
<organism evidence="8 9">
    <name type="scientific">Zobellella denitrificans</name>
    <dbReference type="NCBI Taxonomy" id="347534"/>
    <lineage>
        <taxon>Bacteria</taxon>
        <taxon>Pseudomonadati</taxon>
        <taxon>Pseudomonadota</taxon>
        <taxon>Gammaproteobacteria</taxon>
        <taxon>Aeromonadales</taxon>
        <taxon>Aeromonadaceae</taxon>
        <taxon>Zobellella</taxon>
    </lineage>
</organism>
<keyword evidence="2 6" id="KW-0813">Transport</keyword>
<dbReference type="RefSeq" id="WP_096779757.1">
    <property type="nucleotide sequence ID" value="NZ_CP012621.1"/>
</dbReference>
<comment type="subcellular location">
    <subcellularLocation>
        <location evidence="1">Membrane</location>
        <topology evidence="1">Multi-pass membrane protein</topology>
    </subcellularLocation>
</comment>
<evidence type="ECO:0000256" key="6">
    <source>
        <dbReference type="RuleBase" id="RU003732"/>
    </source>
</evidence>